<evidence type="ECO:0000313" key="2">
    <source>
        <dbReference type="Proteomes" id="UP000308600"/>
    </source>
</evidence>
<keyword evidence="2" id="KW-1185">Reference proteome</keyword>
<organism evidence="1 2">
    <name type="scientific">Pluteus cervinus</name>
    <dbReference type="NCBI Taxonomy" id="181527"/>
    <lineage>
        <taxon>Eukaryota</taxon>
        <taxon>Fungi</taxon>
        <taxon>Dikarya</taxon>
        <taxon>Basidiomycota</taxon>
        <taxon>Agaricomycotina</taxon>
        <taxon>Agaricomycetes</taxon>
        <taxon>Agaricomycetidae</taxon>
        <taxon>Agaricales</taxon>
        <taxon>Pluteineae</taxon>
        <taxon>Pluteaceae</taxon>
        <taxon>Pluteus</taxon>
    </lineage>
</organism>
<proteinExistence type="predicted"/>
<dbReference type="EMBL" id="ML208277">
    <property type="protein sequence ID" value="TFK73224.1"/>
    <property type="molecule type" value="Genomic_DNA"/>
</dbReference>
<gene>
    <name evidence="1" type="ORF">BDN72DRAFT_834886</name>
</gene>
<reference evidence="1 2" key="1">
    <citation type="journal article" date="2019" name="Nat. Ecol. Evol.">
        <title>Megaphylogeny resolves global patterns of mushroom evolution.</title>
        <authorList>
            <person name="Varga T."/>
            <person name="Krizsan K."/>
            <person name="Foldi C."/>
            <person name="Dima B."/>
            <person name="Sanchez-Garcia M."/>
            <person name="Sanchez-Ramirez S."/>
            <person name="Szollosi G.J."/>
            <person name="Szarkandi J.G."/>
            <person name="Papp V."/>
            <person name="Albert L."/>
            <person name="Andreopoulos W."/>
            <person name="Angelini C."/>
            <person name="Antonin V."/>
            <person name="Barry K.W."/>
            <person name="Bougher N.L."/>
            <person name="Buchanan P."/>
            <person name="Buyck B."/>
            <person name="Bense V."/>
            <person name="Catcheside P."/>
            <person name="Chovatia M."/>
            <person name="Cooper J."/>
            <person name="Damon W."/>
            <person name="Desjardin D."/>
            <person name="Finy P."/>
            <person name="Geml J."/>
            <person name="Haridas S."/>
            <person name="Hughes K."/>
            <person name="Justo A."/>
            <person name="Karasinski D."/>
            <person name="Kautmanova I."/>
            <person name="Kiss B."/>
            <person name="Kocsube S."/>
            <person name="Kotiranta H."/>
            <person name="LaButti K.M."/>
            <person name="Lechner B.E."/>
            <person name="Liimatainen K."/>
            <person name="Lipzen A."/>
            <person name="Lukacs Z."/>
            <person name="Mihaltcheva S."/>
            <person name="Morgado L.N."/>
            <person name="Niskanen T."/>
            <person name="Noordeloos M.E."/>
            <person name="Ohm R.A."/>
            <person name="Ortiz-Santana B."/>
            <person name="Ovrebo C."/>
            <person name="Racz N."/>
            <person name="Riley R."/>
            <person name="Savchenko A."/>
            <person name="Shiryaev A."/>
            <person name="Soop K."/>
            <person name="Spirin V."/>
            <person name="Szebenyi C."/>
            <person name="Tomsovsky M."/>
            <person name="Tulloss R.E."/>
            <person name="Uehling J."/>
            <person name="Grigoriev I.V."/>
            <person name="Vagvolgyi C."/>
            <person name="Papp T."/>
            <person name="Martin F.M."/>
            <person name="Miettinen O."/>
            <person name="Hibbett D.S."/>
            <person name="Nagy L.G."/>
        </authorList>
    </citation>
    <scope>NUCLEOTIDE SEQUENCE [LARGE SCALE GENOMIC DNA]</scope>
    <source>
        <strain evidence="1 2">NL-1719</strain>
    </source>
</reference>
<evidence type="ECO:0000313" key="1">
    <source>
        <dbReference type="EMBL" id="TFK73224.1"/>
    </source>
</evidence>
<protein>
    <submittedName>
        <fullName evidence="1">Uncharacterized protein</fullName>
    </submittedName>
</protein>
<sequence>MLFFGVGSCVSARDLLDELDPPNLAFARHLVLSRKNADNDSAASQVPNEILLQIFDEFVLTELYQTRLTRHLSSSLPIQPGVELLSKVCRRWRLLALNTPSLWGIIYLKLKYPASSRNTPLAGKRYNWVRTYLSRCGDLPFDLLVDATDIIDAFPPLHEAIGILLHSTKRWKSLLLFSSKNMYAENFLASLRYMPFPIMRRVDCCCEEEPTYFYNFIKHGLVTPQLESLSLHNIAFYPSIVQWASLTSLEIRFGSWPAYSQLETIFSASSASRIQALHTLILHVSGSKFQSEVEKGTNPAFILPQVRHLELRGASRPSYNILQLFIFPFLEQLVIDGEPAQEVSDAILRLCRDARPATEGSCPCYPTLTHLTLSNVSGTFSPLDMSNIALTLPNITYLALHRVDAGPLLDILQHEDAEIPAAYAQSGRVCPKHPAIPTPGRFVVWPKLQTIEGRPWMLAPGSFGSLRAVHQVRSDGGMPLKFLVEDKASHQNWNRTRALSQPTLKPTSSSLSVSDAGKPEQRSWRFRLSSFSRAGGDSLDTP</sequence>
<dbReference type="Proteomes" id="UP000308600">
    <property type="component" value="Unassembled WGS sequence"/>
</dbReference>
<accession>A0ACD3B5G6</accession>
<name>A0ACD3B5G6_9AGAR</name>